<evidence type="ECO:0000256" key="2">
    <source>
        <dbReference type="ARBA" id="ARBA00006809"/>
    </source>
</evidence>
<evidence type="ECO:0000256" key="1">
    <source>
        <dbReference type="ARBA" id="ARBA00004123"/>
    </source>
</evidence>
<dbReference type="SUPFAM" id="SSF48371">
    <property type="entry name" value="ARM repeat"/>
    <property type="match status" value="1"/>
</dbReference>
<sequence>MAAEKTLLREECGYVLFTAIRDAVVPSHNPDYSRIIAKTMQSFGLIRTPEGAAIWIALQSSEKERPALARILREATSPITAQDKDENAASTGQWSAKPHFAWQAIISEILPGNSSKLASNAHSSRTSEPLMFQQFWITCVDTGLFGPASSAERKYQGFMLLQQLIGGLPRGLIGQILSPTCVRSFINHIGSSDRFLHRAAEKLRRAILKRSDVDPDTIPAVLTRLIAPPFGDISFDRRTKTKTVETLLSTAAKAGILEVLHLLEELILLPGADHEKSNAFARQILVEHLANAVRSIQVESTMKPRTMDLMQGALFLISKFAYFDIPCPPNPGTDVPIPIMTATSRNMFRTRLSSLLSYLIAQSIDASQIAYDLVFSLNKHQDQSGAPQVLLQLEHGMRKVMDDALETLQSLQRKKGQRTTKPGTYNSRILLVALSILQVHNGDPDAIRILEDLRIIFRREAESPGEPEKRDDVGAIVEILLSLVSKPSQLFRRISHDVFASLTADITEQGLEPMFKVLGTKETLSGQAEIYEVEEESDVIDSDVDEVDARDSSDSGRTDLDDTESGSSDSSQSSASSEPSVHGEADQSDDETETFNAKLAQALGTKVDEKGSEAGTDSSSDEAMDDEQMAKLDTHLELMFKERKVAKDKRSERKGAKDAIVNFKCRVLELLEIYIKHRHADAICLKLILPILVLARTSTSPLVSRKACELIREYSRFCKGEGVPKTEQLHPTLDLLRGIHNEAGNQASNAHASACSQASLILVRGLVRHERGNLREVIKIYASTQEKALFDQDFGVKTAFFLDWLNWSMSLDK</sequence>
<keyword evidence="5" id="KW-0808">Transferase</keyword>
<comment type="caution">
    <text evidence="5">The sequence shown here is derived from an EMBL/GenBank/DDBJ whole genome shotgun (WGS) entry which is preliminary data.</text>
</comment>
<gene>
    <name evidence="5" type="primary">POL5</name>
    <name evidence="5" type="ORF">OHK93_001066</name>
</gene>
<dbReference type="EMBL" id="JAPUFD010000010">
    <property type="protein sequence ID" value="MDI1489867.1"/>
    <property type="molecule type" value="Genomic_DNA"/>
</dbReference>
<dbReference type="GO" id="GO:0006355">
    <property type="term" value="P:regulation of DNA-templated transcription"/>
    <property type="evidence" value="ECO:0007669"/>
    <property type="project" value="InterPro"/>
</dbReference>
<dbReference type="GO" id="GO:0003887">
    <property type="term" value="F:DNA-directed DNA polymerase activity"/>
    <property type="evidence" value="ECO:0007669"/>
    <property type="project" value="UniProtKB-KW"/>
</dbReference>
<dbReference type="EC" id="2.7.7.7" evidence="5"/>
<feature type="compositionally biased region" description="Acidic residues" evidence="4">
    <location>
        <begin position="535"/>
        <end position="546"/>
    </location>
</feature>
<keyword evidence="5" id="KW-0239">DNA-directed DNA polymerase</keyword>
<evidence type="ECO:0000313" key="5">
    <source>
        <dbReference type="EMBL" id="MDI1489867.1"/>
    </source>
</evidence>
<keyword evidence="3" id="KW-0539">Nucleus</keyword>
<dbReference type="PANTHER" id="PTHR13213:SF2">
    <property type="entry name" value="MYB-BINDING PROTEIN 1A"/>
    <property type="match status" value="1"/>
</dbReference>
<feature type="compositionally biased region" description="Low complexity" evidence="4">
    <location>
        <begin position="565"/>
        <end position="580"/>
    </location>
</feature>
<comment type="similarity">
    <text evidence="2">Belongs to the MYBBP1A family.</text>
</comment>
<reference evidence="5" key="1">
    <citation type="journal article" date="2023" name="Genome Biol. Evol.">
        <title>First Whole Genome Sequence and Flow Cytometry Genome Size Data for the Lichen-Forming Fungus Ramalina farinacea (Ascomycota).</title>
        <authorList>
            <person name="Llewellyn T."/>
            <person name="Mian S."/>
            <person name="Hill R."/>
            <person name="Leitch I.J."/>
            <person name="Gaya E."/>
        </authorList>
    </citation>
    <scope>NUCLEOTIDE SEQUENCE</scope>
    <source>
        <strain evidence="5">LIQ254RAFAR</strain>
    </source>
</reference>
<dbReference type="InterPro" id="IPR016024">
    <property type="entry name" value="ARM-type_fold"/>
</dbReference>
<keyword evidence="5" id="KW-0548">Nucleotidyltransferase</keyword>
<feature type="region of interest" description="Disordered" evidence="4">
    <location>
        <begin position="606"/>
        <end position="625"/>
    </location>
</feature>
<dbReference type="Pfam" id="PF04931">
    <property type="entry name" value="DNA_pol_phi"/>
    <property type="match status" value="1"/>
</dbReference>
<dbReference type="AlphaFoldDB" id="A0AA43QNS5"/>
<feature type="compositionally biased region" description="Basic and acidic residues" evidence="4">
    <location>
        <begin position="547"/>
        <end position="560"/>
    </location>
</feature>
<feature type="region of interest" description="Disordered" evidence="4">
    <location>
        <begin position="535"/>
        <end position="593"/>
    </location>
</feature>
<evidence type="ECO:0000256" key="4">
    <source>
        <dbReference type="SAM" id="MobiDB-lite"/>
    </source>
</evidence>
<dbReference type="Proteomes" id="UP001161017">
    <property type="component" value="Unassembled WGS sequence"/>
</dbReference>
<organism evidence="5 6">
    <name type="scientific">Ramalina farinacea</name>
    <dbReference type="NCBI Taxonomy" id="258253"/>
    <lineage>
        <taxon>Eukaryota</taxon>
        <taxon>Fungi</taxon>
        <taxon>Dikarya</taxon>
        <taxon>Ascomycota</taxon>
        <taxon>Pezizomycotina</taxon>
        <taxon>Lecanoromycetes</taxon>
        <taxon>OSLEUM clade</taxon>
        <taxon>Lecanoromycetidae</taxon>
        <taxon>Lecanorales</taxon>
        <taxon>Lecanorineae</taxon>
        <taxon>Ramalinaceae</taxon>
        <taxon>Ramalina</taxon>
    </lineage>
</organism>
<dbReference type="GO" id="GO:0000182">
    <property type="term" value="F:rDNA binding"/>
    <property type="evidence" value="ECO:0007669"/>
    <property type="project" value="TreeGrafter"/>
</dbReference>
<name>A0AA43QNS5_9LECA</name>
<dbReference type="InterPro" id="IPR007015">
    <property type="entry name" value="DNA_pol_V/MYBBP1A"/>
</dbReference>
<dbReference type="GO" id="GO:0005730">
    <property type="term" value="C:nucleolus"/>
    <property type="evidence" value="ECO:0007669"/>
    <property type="project" value="InterPro"/>
</dbReference>
<evidence type="ECO:0000313" key="6">
    <source>
        <dbReference type="Proteomes" id="UP001161017"/>
    </source>
</evidence>
<proteinExistence type="inferred from homology"/>
<evidence type="ECO:0000256" key="3">
    <source>
        <dbReference type="ARBA" id="ARBA00023242"/>
    </source>
</evidence>
<protein>
    <submittedName>
        <fullName evidence="5">DNA-directed DNA polymerase</fullName>
        <ecNumber evidence="5">2.7.7.7</ecNumber>
    </submittedName>
</protein>
<accession>A0AA43QNS5</accession>
<keyword evidence="6" id="KW-1185">Reference proteome</keyword>
<comment type="subcellular location">
    <subcellularLocation>
        <location evidence="1">Nucleus</location>
    </subcellularLocation>
</comment>
<dbReference type="PANTHER" id="PTHR13213">
    <property type="entry name" value="MYB-BINDING PROTEIN 1A FAMILY MEMBER"/>
    <property type="match status" value="1"/>
</dbReference>